<dbReference type="EMBL" id="RKQT01000002">
    <property type="protein sequence ID" value="RPE93868.1"/>
    <property type="molecule type" value="Genomic_DNA"/>
</dbReference>
<keyword evidence="3" id="KW-1185">Reference proteome</keyword>
<name>A0AAE7C1S4_9PAST</name>
<accession>A0AAE7C1S4</accession>
<evidence type="ECO:0000313" key="4">
    <source>
        <dbReference type="Proteomes" id="UP000502287"/>
    </source>
</evidence>
<gene>
    <name evidence="1" type="ORF">A4G17_02055</name>
    <name evidence="2" type="ORF">EDC49_1384</name>
</gene>
<organism evidence="1 4">
    <name type="scientific">Frederiksenia canicola</name>
    <dbReference type="NCBI Taxonomy" id="123824"/>
    <lineage>
        <taxon>Bacteria</taxon>
        <taxon>Pseudomonadati</taxon>
        <taxon>Pseudomonadota</taxon>
        <taxon>Gammaproteobacteria</taxon>
        <taxon>Pasteurellales</taxon>
        <taxon>Pasteurellaceae</taxon>
        <taxon>Frederiksenia</taxon>
    </lineage>
</organism>
<dbReference type="RefSeq" id="WP_123957014.1">
    <property type="nucleotide sequence ID" value="NZ_CP015029.1"/>
</dbReference>
<protein>
    <submittedName>
        <fullName evidence="1">Uncharacterized protein</fullName>
    </submittedName>
</protein>
<dbReference type="Proteomes" id="UP000502287">
    <property type="component" value="Chromosome"/>
</dbReference>
<dbReference type="AlphaFoldDB" id="A0AAE7C1S4"/>
<dbReference type="KEGG" id="fcl:A4G17_02055"/>
<dbReference type="EMBL" id="CP015029">
    <property type="protein sequence ID" value="QIM64322.1"/>
    <property type="molecule type" value="Genomic_DNA"/>
</dbReference>
<reference evidence="1 4" key="1">
    <citation type="submission" date="2016-03" db="EMBL/GenBank/DDBJ databases">
        <authorList>
            <person name="Hansen M.J."/>
            <person name="Bojesen A.M."/>
            <person name="Planet P."/>
        </authorList>
    </citation>
    <scope>NUCLEOTIDE SEQUENCE [LARGE SCALE GENOMIC DNA]</scope>
    <source>
        <strain evidence="1 4">HPA 21</strain>
    </source>
</reference>
<evidence type="ECO:0000313" key="2">
    <source>
        <dbReference type="EMBL" id="RPE93868.1"/>
    </source>
</evidence>
<sequence>MTKQEIIDSLRSHLAELTEATFSKSREMKQSLEQKIKQSEHFSRQLVEAQVALAEQISQSKAQLLTLDKPLELEQELTEIAHDDADIAQLQHHFAEKVNQHINQLKADTVTAEQSLNDLLEETKRTLYGKTNRWAHYKQQFDARFGHHIQWAKHKLAAQLVICADKLKA</sequence>
<evidence type="ECO:0000313" key="3">
    <source>
        <dbReference type="Proteomes" id="UP000276901"/>
    </source>
</evidence>
<reference evidence="2 3" key="2">
    <citation type="submission" date="2018-11" db="EMBL/GenBank/DDBJ databases">
        <title>Genomic Encyclopedia of Type Strains, Phase IV (KMG-IV): sequencing the most valuable type-strain genomes for metagenomic binning, comparative biology and taxonomic classification.</title>
        <authorList>
            <person name="Goeker M."/>
        </authorList>
    </citation>
    <scope>NUCLEOTIDE SEQUENCE [LARGE SCALE GENOMIC DNA]</scope>
    <source>
        <strain evidence="2 3">DSM 25797</strain>
    </source>
</reference>
<proteinExistence type="predicted"/>
<dbReference type="Proteomes" id="UP000276901">
    <property type="component" value="Unassembled WGS sequence"/>
</dbReference>
<evidence type="ECO:0000313" key="1">
    <source>
        <dbReference type="EMBL" id="QIM64322.1"/>
    </source>
</evidence>